<feature type="domain" description="Alanine racemase N-terminal" evidence="5">
    <location>
        <begin position="38"/>
        <end position="227"/>
    </location>
</feature>
<dbReference type="PANTHER" id="PTHR10146:SF14">
    <property type="entry name" value="PYRIDOXAL PHOSPHATE HOMEOSTASIS PROTEIN"/>
    <property type="match status" value="1"/>
</dbReference>
<evidence type="ECO:0000313" key="6">
    <source>
        <dbReference type="EMBL" id="BCK79513.1"/>
    </source>
</evidence>
<evidence type="ECO:0000259" key="5">
    <source>
        <dbReference type="Pfam" id="PF01168"/>
    </source>
</evidence>
<dbReference type="SUPFAM" id="SSF51419">
    <property type="entry name" value="PLP-binding barrel"/>
    <property type="match status" value="1"/>
</dbReference>
<dbReference type="CDD" id="cd00635">
    <property type="entry name" value="PLPDE_III_YBL036c_like"/>
    <property type="match status" value="1"/>
</dbReference>
<dbReference type="InterPro" id="IPR011078">
    <property type="entry name" value="PyrdxlP_homeostasis"/>
</dbReference>
<evidence type="ECO:0000256" key="1">
    <source>
        <dbReference type="ARBA" id="ARBA00022898"/>
    </source>
</evidence>
<organism evidence="6 7">
    <name type="scientific">Vescimonas fastidiosa</name>
    <dbReference type="NCBI Taxonomy" id="2714353"/>
    <lineage>
        <taxon>Bacteria</taxon>
        <taxon>Bacillati</taxon>
        <taxon>Bacillota</taxon>
        <taxon>Clostridia</taxon>
        <taxon>Eubacteriales</taxon>
        <taxon>Oscillospiraceae</taxon>
        <taxon>Vescimonas</taxon>
    </lineage>
</organism>
<dbReference type="RefSeq" id="WP_212821145.1">
    <property type="nucleotide sequence ID" value="NZ_AP023416.1"/>
</dbReference>
<dbReference type="InterPro" id="IPR001608">
    <property type="entry name" value="Ala_racemase_N"/>
</dbReference>
<proteinExistence type="inferred from homology"/>
<comment type="cofactor">
    <cofactor evidence="3">
        <name>pyridoxal 5'-phosphate</name>
        <dbReference type="ChEBI" id="CHEBI:597326"/>
    </cofactor>
</comment>
<reference evidence="6" key="1">
    <citation type="submission" date="2020-09" db="EMBL/GenBank/DDBJ databases">
        <title>New species isolated from human feces.</title>
        <authorList>
            <person name="Kitahara M."/>
            <person name="Shigeno Y."/>
            <person name="Shime M."/>
            <person name="Matsumoto Y."/>
            <person name="Nakamura S."/>
            <person name="Motooka D."/>
            <person name="Fukuoka S."/>
            <person name="Nishikawa H."/>
            <person name="Benno Y."/>
        </authorList>
    </citation>
    <scope>NUCLEOTIDE SEQUENCE</scope>
    <source>
        <strain evidence="6">MM35</strain>
        <plasmid evidence="6">pMM35_01</plasmid>
    </source>
</reference>
<dbReference type="AlphaFoldDB" id="A0A810Q444"/>
<dbReference type="InterPro" id="IPR029066">
    <property type="entry name" value="PLP-binding_barrel"/>
</dbReference>
<dbReference type="EMBL" id="AP023416">
    <property type="protein sequence ID" value="BCK79513.1"/>
    <property type="molecule type" value="Genomic_DNA"/>
</dbReference>
<dbReference type="PIRSF" id="PIRSF004848">
    <property type="entry name" value="YBL036c_PLPDEIII"/>
    <property type="match status" value="1"/>
</dbReference>
<comment type="function">
    <text evidence="2">Pyridoxal 5'-phosphate (PLP)-binding protein, which is involved in PLP homeostasis.</text>
</comment>
<dbReference type="Gene3D" id="3.20.20.10">
    <property type="entry name" value="Alanine racemase"/>
    <property type="match status" value="1"/>
</dbReference>
<dbReference type="HAMAP" id="MF_02087">
    <property type="entry name" value="PLP_homeostasis"/>
    <property type="match status" value="1"/>
</dbReference>
<keyword evidence="6" id="KW-0614">Plasmid</keyword>
<dbReference type="Proteomes" id="UP000681343">
    <property type="component" value="Plasmid pMM35_01"/>
</dbReference>
<geneLocation type="plasmid" evidence="6 7">
    <name>pMM35_01</name>
</geneLocation>
<dbReference type="FunFam" id="3.20.20.10:FF:000018">
    <property type="entry name" value="Pyridoxal phosphate homeostasis protein"/>
    <property type="match status" value="1"/>
</dbReference>
<evidence type="ECO:0000256" key="4">
    <source>
        <dbReference type="RuleBase" id="RU004514"/>
    </source>
</evidence>
<comment type="similarity">
    <text evidence="2 4">Belongs to the pyridoxal phosphate-binding protein YggS/PROSC family.</text>
</comment>
<evidence type="ECO:0000313" key="7">
    <source>
        <dbReference type="Proteomes" id="UP000681343"/>
    </source>
</evidence>
<evidence type="ECO:0000256" key="3">
    <source>
        <dbReference type="PIRSR" id="PIRSR004848-1"/>
    </source>
</evidence>
<sequence length="231" mass="24616">MSISENIASIRLRIEAAAAKTGRTGADITLVGASKMNDAAACREAIAAGIDALGENRVQEMTRKLSENAYDGAPLHFIGHLQRNKVKQVVGKAALIQSVGSLALLDEIEKTAEKLGIVQDILLEVNIGGEEAKSGFAPAEAPEAARYAKTLSHVQVLGLMTIPPVESAPGENLPFFAQMQALYVDINQNIYDNKFKYLSMGMSGDFAEAIESGSNMVRVGSAIFGARDYSK</sequence>
<dbReference type="PANTHER" id="PTHR10146">
    <property type="entry name" value="PROLINE SYNTHETASE CO-TRANSCRIBED BACTERIAL HOMOLOG PROTEIN"/>
    <property type="match status" value="1"/>
</dbReference>
<dbReference type="NCBIfam" id="TIGR00044">
    <property type="entry name" value="YggS family pyridoxal phosphate-dependent enzyme"/>
    <property type="match status" value="1"/>
</dbReference>
<dbReference type="GO" id="GO:0030170">
    <property type="term" value="F:pyridoxal phosphate binding"/>
    <property type="evidence" value="ECO:0007669"/>
    <property type="project" value="UniProtKB-UniRule"/>
</dbReference>
<dbReference type="Pfam" id="PF01168">
    <property type="entry name" value="Ala_racemase_N"/>
    <property type="match status" value="1"/>
</dbReference>
<gene>
    <name evidence="6" type="ORF">MM35RIKEN_17050</name>
</gene>
<evidence type="ECO:0000256" key="2">
    <source>
        <dbReference type="HAMAP-Rule" id="MF_02087"/>
    </source>
</evidence>
<name>A0A810Q444_9FIRM</name>
<dbReference type="KEGG" id="vfa:MM35RIKEN_17050"/>
<feature type="modified residue" description="N6-(pyridoxal phosphate)lysine" evidence="2 3">
    <location>
        <position position="35"/>
    </location>
</feature>
<protein>
    <recommendedName>
        <fullName evidence="2">Pyridoxal phosphate homeostasis protein</fullName>
        <shortName evidence="2">PLP homeostasis protein</shortName>
    </recommendedName>
</protein>
<keyword evidence="7" id="KW-1185">Reference proteome</keyword>
<keyword evidence="1 2" id="KW-0663">Pyridoxal phosphate</keyword>
<accession>A0A810Q444</accession>